<evidence type="ECO:0000256" key="3">
    <source>
        <dbReference type="ARBA" id="ARBA00022679"/>
    </source>
</evidence>
<dbReference type="InterPro" id="IPR042296">
    <property type="entry name" value="tRNA_met_Trm1_C"/>
</dbReference>
<dbReference type="Gene3D" id="3.40.50.150">
    <property type="entry name" value="Vaccinia Virus protein VP39"/>
    <property type="match status" value="1"/>
</dbReference>
<comment type="similarity">
    <text evidence="9">Belongs to the class I-like SAM-binding methyltransferase superfamily. Trm1 family.</text>
</comment>
<evidence type="ECO:0000256" key="6">
    <source>
        <dbReference type="ARBA" id="ARBA00022884"/>
    </source>
</evidence>
<dbReference type="GO" id="GO:0005634">
    <property type="term" value="C:nucleus"/>
    <property type="evidence" value="ECO:0007669"/>
    <property type="project" value="TreeGrafter"/>
</dbReference>
<dbReference type="GO" id="GO:0160104">
    <property type="term" value="F:tRNA (guanine(26)-N2)-dimethyltransferase activity"/>
    <property type="evidence" value="ECO:0007669"/>
    <property type="project" value="UniProtKB-UniRule"/>
</dbReference>
<keyword evidence="12" id="KW-1185">Reference proteome</keyword>
<dbReference type="NCBIfam" id="TIGR00308">
    <property type="entry name" value="TRM1"/>
    <property type="match status" value="1"/>
</dbReference>
<protein>
    <recommendedName>
        <fullName evidence="7 9">tRNA (guanine(26)-N(2))-dimethyltransferase</fullName>
        <ecNumber evidence="7 9">2.1.1.216</ecNumber>
    </recommendedName>
</protein>
<comment type="caution">
    <text evidence="11">The sequence shown here is derived from an EMBL/GenBank/DDBJ whole genome shotgun (WGS) entry which is preliminary data.</text>
</comment>
<dbReference type="GO" id="GO:0000049">
    <property type="term" value="F:tRNA binding"/>
    <property type="evidence" value="ECO:0007669"/>
    <property type="project" value="UniProtKB-UniRule"/>
</dbReference>
<evidence type="ECO:0000256" key="10">
    <source>
        <dbReference type="SAM" id="MobiDB-lite"/>
    </source>
</evidence>
<dbReference type="InterPro" id="IPR029063">
    <property type="entry name" value="SAM-dependent_MTases_sf"/>
</dbReference>
<gene>
    <name evidence="11" type="ORF">GSLYS_00014247001</name>
</gene>
<dbReference type="PANTHER" id="PTHR10631:SF3">
    <property type="entry name" value="TRNA (GUANINE(26)-N(2))-DIMETHYLTRANSFERASE"/>
    <property type="match status" value="1"/>
</dbReference>
<evidence type="ECO:0000256" key="2">
    <source>
        <dbReference type="ARBA" id="ARBA00022603"/>
    </source>
</evidence>
<dbReference type="PROSITE" id="PS51626">
    <property type="entry name" value="SAM_MT_TRM1"/>
    <property type="match status" value="1"/>
</dbReference>
<feature type="region of interest" description="Disordered" evidence="10">
    <location>
        <begin position="568"/>
        <end position="589"/>
    </location>
</feature>
<reference evidence="11 12" key="1">
    <citation type="submission" date="2024-04" db="EMBL/GenBank/DDBJ databases">
        <authorList>
            <consortium name="Genoscope - CEA"/>
            <person name="William W."/>
        </authorList>
    </citation>
    <scope>NUCLEOTIDE SEQUENCE [LARGE SCALE GENOMIC DNA]</scope>
</reference>
<evidence type="ECO:0000256" key="9">
    <source>
        <dbReference type="PROSITE-ProRule" id="PRU00958"/>
    </source>
</evidence>
<dbReference type="Pfam" id="PF02005">
    <property type="entry name" value="TRM"/>
    <property type="match status" value="1"/>
</dbReference>
<dbReference type="Gene3D" id="3.30.56.70">
    <property type="entry name" value="N2,N2-dimethylguanosine tRNA methyltransferase, C-terminal domain"/>
    <property type="match status" value="1"/>
</dbReference>
<name>A0AAV2I3S3_LYMST</name>
<dbReference type="FunFam" id="3.30.56.70:FF:000001">
    <property type="entry name" value="tRNA (guanine(26)-N(2))-dimethyltransferase"/>
    <property type="match status" value="1"/>
</dbReference>
<proteinExistence type="inferred from homology"/>
<evidence type="ECO:0000313" key="12">
    <source>
        <dbReference type="Proteomes" id="UP001497497"/>
    </source>
</evidence>
<evidence type="ECO:0000256" key="5">
    <source>
        <dbReference type="ARBA" id="ARBA00022694"/>
    </source>
</evidence>
<evidence type="ECO:0000256" key="1">
    <source>
        <dbReference type="ARBA" id="ARBA00022555"/>
    </source>
</evidence>
<dbReference type="SUPFAM" id="SSF53335">
    <property type="entry name" value="S-adenosyl-L-methionine-dependent methyltransferases"/>
    <property type="match status" value="1"/>
</dbReference>
<dbReference type="AlphaFoldDB" id="A0AAV2I3S3"/>
<accession>A0AAV2I3S3</accession>
<keyword evidence="3 9" id="KW-0808">Transferase</keyword>
<evidence type="ECO:0000256" key="8">
    <source>
        <dbReference type="ARBA" id="ARBA00051897"/>
    </source>
</evidence>
<keyword evidence="4 9" id="KW-0949">S-adenosyl-L-methionine</keyword>
<dbReference type="InterPro" id="IPR002905">
    <property type="entry name" value="Trm1"/>
</dbReference>
<dbReference type="EC" id="2.1.1.216" evidence="7 9"/>
<organism evidence="11 12">
    <name type="scientific">Lymnaea stagnalis</name>
    <name type="common">Great pond snail</name>
    <name type="synonym">Helix stagnalis</name>
    <dbReference type="NCBI Taxonomy" id="6523"/>
    <lineage>
        <taxon>Eukaryota</taxon>
        <taxon>Metazoa</taxon>
        <taxon>Spiralia</taxon>
        <taxon>Lophotrochozoa</taxon>
        <taxon>Mollusca</taxon>
        <taxon>Gastropoda</taxon>
        <taxon>Heterobranchia</taxon>
        <taxon>Euthyneura</taxon>
        <taxon>Panpulmonata</taxon>
        <taxon>Hygrophila</taxon>
        <taxon>Lymnaeoidea</taxon>
        <taxon>Lymnaeidae</taxon>
        <taxon>Lymnaea</taxon>
    </lineage>
</organism>
<keyword evidence="6 9" id="KW-0694">RNA-binding</keyword>
<keyword evidence="2 9" id="KW-0489">Methyltransferase</keyword>
<dbReference type="EMBL" id="CAXITT010000389">
    <property type="protein sequence ID" value="CAL1540598.1"/>
    <property type="molecule type" value="Genomic_DNA"/>
</dbReference>
<comment type="catalytic activity">
    <reaction evidence="8 9">
        <text>guanosine(26) in tRNA + 2 S-adenosyl-L-methionine = N(2)-dimethylguanosine(26) in tRNA + 2 S-adenosyl-L-homocysteine + 2 H(+)</text>
        <dbReference type="Rhea" id="RHEA:43140"/>
        <dbReference type="Rhea" id="RHEA-COMP:10359"/>
        <dbReference type="Rhea" id="RHEA-COMP:10360"/>
        <dbReference type="ChEBI" id="CHEBI:15378"/>
        <dbReference type="ChEBI" id="CHEBI:57856"/>
        <dbReference type="ChEBI" id="CHEBI:59789"/>
        <dbReference type="ChEBI" id="CHEBI:74269"/>
        <dbReference type="ChEBI" id="CHEBI:74513"/>
        <dbReference type="EC" id="2.1.1.216"/>
    </reaction>
</comment>
<evidence type="ECO:0000256" key="4">
    <source>
        <dbReference type="ARBA" id="ARBA00022691"/>
    </source>
</evidence>
<dbReference type="PANTHER" id="PTHR10631">
    <property type="entry name" value="N 2 ,N 2 -DIMETHYLGUANOSINE TRNA METHYLTRANSFERASE"/>
    <property type="match status" value="1"/>
</dbReference>
<keyword evidence="5 9" id="KW-0819">tRNA processing</keyword>
<evidence type="ECO:0000313" key="11">
    <source>
        <dbReference type="EMBL" id="CAL1540598.1"/>
    </source>
</evidence>
<dbReference type="Proteomes" id="UP001497497">
    <property type="component" value="Unassembled WGS sequence"/>
</dbReference>
<sequence length="589" mass="65529">MFITTIVRAPGFSFCPRREAFLFLNHTHHCSFSLAISSSQQRKHPSRKKIMATDFSKVTEITEGRAKVILPESVFYNPVQGYNRDLTIAVISEFASQHIEGKQKKINKSICNPTQAADHDVKEGPQNDEIDIKNLEAGKKYENGITIFEGLAASGLRSVRFGLEIPGVKQIIANDFDQNAVQFIEKNIESNELGHLMKAKQGDAAMGMYEHRSIEDRFDVIDLDPYGSPTMFLDASVQAVSEGGLLCVTCTDAPVLCGNAPEKCNANYGSISLRSKFCHEMALRIILHSLDTHANRYGRYIVPLVSLSIDFYFRVFVRVYTGQKQVKHSAVKKAMVFECVGCGSHTLQPMAVALPAKGEGNFKFIPGNGPVVPQLCHHCGHQHRMGGPVWSAPLHDTEFLKKVIERVVCGSHNFATSDRICGMLNVALEELPDVPLFYVLDAVCGVLHCRAPTMKTFRSAILNAGYNVSLSHAAKNSYKTDAPAKLVWDVMRSWVKNNPVNEKRLTPGSVAKAILDQQPETEILFTEHPLANPESREKGLLRWQTNPEPYWGPKAKAKRTINPDLTEKRAANQGKSKKHRVEATIEMDT</sequence>
<dbReference type="GO" id="GO:0002940">
    <property type="term" value="P:tRNA N2-guanine methylation"/>
    <property type="evidence" value="ECO:0007669"/>
    <property type="project" value="TreeGrafter"/>
</dbReference>
<keyword evidence="1 9" id="KW-0820">tRNA-binding</keyword>
<evidence type="ECO:0000256" key="7">
    <source>
        <dbReference type="ARBA" id="ARBA00039099"/>
    </source>
</evidence>